<dbReference type="RefSeq" id="WP_046184019.1">
    <property type="nucleotide sequence ID" value="NZ_JACKSS010000056.1"/>
</dbReference>
<sequence length="121" mass="13059">MTIGKNVGRLLMRAAPLLNTPVAAIAASPRFGAGIRRSITLVTYTGRRSGRTFSIPVAYRRRGDDIEIAANMPDAKTWWRNFVGDGAPMSLTLDGVERTGHAIAHRDASGRVTVRVRLASG</sequence>
<protein>
    <recommendedName>
        <fullName evidence="3">Nitroreductase</fullName>
    </recommendedName>
</protein>
<dbReference type="STRING" id="244292.ABW17_23870"/>
<dbReference type="InterPro" id="IPR012349">
    <property type="entry name" value="Split_barrel_FMN-bd"/>
</dbReference>
<dbReference type="OrthoDB" id="3292498at2"/>
<dbReference type="Proteomes" id="UP000193781">
    <property type="component" value="Unassembled WGS sequence"/>
</dbReference>
<organism evidence="1 2">
    <name type="scientific">Mycobacterium nebraskense</name>
    <dbReference type="NCBI Taxonomy" id="244292"/>
    <lineage>
        <taxon>Bacteria</taxon>
        <taxon>Bacillati</taxon>
        <taxon>Actinomycetota</taxon>
        <taxon>Actinomycetes</taxon>
        <taxon>Mycobacteriales</taxon>
        <taxon>Mycobacteriaceae</taxon>
        <taxon>Mycobacterium</taxon>
    </lineage>
</organism>
<evidence type="ECO:0000313" key="2">
    <source>
        <dbReference type="Proteomes" id="UP000193781"/>
    </source>
</evidence>
<comment type="caution">
    <text evidence="1">The sequence shown here is derived from an EMBL/GenBank/DDBJ whole genome shotgun (WGS) entry which is preliminary data.</text>
</comment>
<dbReference type="Gene3D" id="2.30.110.10">
    <property type="entry name" value="Electron Transport, Fmn-binding Protein, Chain A"/>
    <property type="match status" value="1"/>
</dbReference>
<evidence type="ECO:0000313" key="1">
    <source>
        <dbReference type="EMBL" id="ORW15840.1"/>
    </source>
</evidence>
<name>A0A0F5NBY0_9MYCO</name>
<keyword evidence="2" id="KW-1185">Reference proteome</keyword>
<evidence type="ECO:0008006" key="3">
    <source>
        <dbReference type="Google" id="ProtNLM"/>
    </source>
</evidence>
<accession>A0A0F5NBY0</accession>
<proteinExistence type="predicted"/>
<dbReference type="AlphaFoldDB" id="A0A0F5NBY0"/>
<dbReference type="EMBL" id="LQPH01000169">
    <property type="protein sequence ID" value="ORW15840.1"/>
    <property type="molecule type" value="Genomic_DNA"/>
</dbReference>
<reference evidence="1 2" key="1">
    <citation type="submission" date="2016-01" db="EMBL/GenBank/DDBJ databases">
        <title>The new phylogeny of the genus Mycobacterium.</title>
        <authorList>
            <person name="Tarcisio F."/>
            <person name="Conor M."/>
            <person name="Antonella G."/>
            <person name="Elisabetta G."/>
            <person name="Giulia F.S."/>
            <person name="Sara T."/>
            <person name="Anna F."/>
            <person name="Clotilde B."/>
            <person name="Roberto B."/>
            <person name="Veronica D.S."/>
            <person name="Fabio R."/>
            <person name="Monica P."/>
            <person name="Olivier J."/>
            <person name="Enrico T."/>
            <person name="Nicola S."/>
        </authorList>
    </citation>
    <scope>NUCLEOTIDE SEQUENCE [LARGE SCALE GENOMIC DNA]</scope>
    <source>
        <strain evidence="1 2">DSM 44803</strain>
    </source>
</reference>
<gene>
    <name evidence="1" type="ORF">AWC17_15915</name>
</gene>